<feature type="active site" description="Acyl-anhydride intermediate" evidence="7">
    <location>
        <position position="254"/>
    </location>
</feature>
<dbReference type="GO" id="GO:0019877">
    <property type="term" value="P:diaminopimelate biosynthetic process"/>
    <property type="evidence" value="ECO:0007669"/>
    <property type="project" value="UniProtKB-UniRule"/>
</dbReference>
<evidence type="ECO:0000256" key="5">
    <source>
        <dbReference type="ARBA" id="ARBA00023154"/>
    </source>
</evidence>
<evidence type="ECO:0000256" key="4">
    <source>
        <dbReference type="ARBA" id="ARBA00022915"/>
    </source>
</evidence>
<keyword evidence="6 7" id="KW-0012">Acyltransferase</keyword>
<comment type="catalytic activity">
    <reaction evidence="7">
        <text>(S)-2,3,4,5-tetrahydrodipicolinate + succinyl-CoA + H2O = (S)-2-succinylamino-6-oxoheptanedioate + CoA</text>
        <dbReference type="Rhea" id="RHEA:17325"/>
        <dbReference type="ChEBI" id="CHEBI:15377"/>
        <dbReference type="ChEBI" id="CHEBI:15685"/>
        <dbReference type="ChEBI" id="CHEBI:16845"/>
        <dbReference type="ChEBI" id="CHEBI:57287"/>
        <dbReference type="ChEBI" id="CHEBI:57292"/>
        <dbReference type="EC" id="2.3.1.117"/>
    </reaction>
</comment>
<feature type="binding site" evidence="7">
    <location>
        <position position="332"/>
    </location>
    <ligand>
        <name>succinyl-CoA</name>
        <dbReference type="ChEBI" id="CHEBI:57292"/>
    </ligand>
</feature>
<sequence>MRTLDDIATARTALEATIDGWAHPAAWAVGVATIGPSGSVLDVTFPVVNLDTPSLSAVAVAQQVGHVAGTATHRLTPDQLEAAIAVVAPAESVDVPHPNLAAWRQLASLVDVPAAGGTRQVVAAFIGDLADAPVDAVDAWLRLHLLSHRRVAPHGVALDGVFGLLTNCVWTNHGPFEVEGFEAARLAARVEGRHVEVRLVDKFPPMLDYVVPAGVRVADGNRVRLGAHLAEGTTVMHEGFCNFNAGTLGASMVEGRISAGVVVGDGSDIGGGASIMGTLSGGGTETIRLGERCLLGANSGLGISLGDDCVVEAGLYLTGGTRVAMPDGSVVKARDLSGADGLLFRRNSETGAVQALVRDGGSWSGLNAELHAN</sequence>
<evidence type="ECO:0000256" key="6">
    <source>
        <dbReference type="ARBA" id="ARBA00023315"/>
    </source>
</evidence>
<accession>A0A346XZM6</accession>
<feature type="binding site" evidence="7">
    <location>
        <position position="274"/>
    </location>
    <ligand>
        <name>succinyl-CoA</name>
        <dbReference type="ChEBI" id="CHEBI:57292"/>
    </ligand>
</feature>
<feature type="domain" description="2,3,4,5-tetrahydropyridine-2,6-dicarboxylate N-succinyltransferase middle" evidence="8">
    <location>
        <begin position="165"/>
        <end position="204"/>
    </location>
</feature>
<dbReference type="Gene3D" id="2.160.10.10">
    <property type="entry name" value="Hexapeptide repeat proteins"/>
    <property type="match status" value="1"/>
</dbReference>
<dbReference type="GO" id="GO:0008666">
    <property type="term" value="F:2,3,4,5-tetrahydropyridine-2,6-dicarboxylate N-succinyltransferase activity"/>
    <property type="evidence" value="ECO:0007669"/>
    <property type="project" value="UniProtKB-UniRule"/>
</dbReference>
<dbReference type="KEGG" id="euz:DVS28_a2994"/>
<evidence type="ECO:0000256" key="1">
    <source>
        <dbReference type="ARBA" id="ARBA00022490"/>
    </source>
</evidence>
<dbReference type="Pfam" id="PF14602">
    <property type="entry name" value="Hexapep_2"/>
    <property type="match status" value="1"/>
</dbReference>
<dbReference type="OrthoDB" id="9782799at2"/>
<dbReference type="SUPFAM" id="SSF51161">
    <property type="entry name" value="Trimeric LpxA-like enzymes"/>
    <property type="match status" value="1"/>
</dbReference>
<keyword evidence="3 7" id="KW-0808">Transferase</keyword>
<evidence type="ECO:0000259" key="8">
    <source>
        <dbReference type="Pfam" id="PF14789"/>
    </source>
</evidence>
<dbReference type="HAMAP" id="MF_02122">
    <property type="entry name" value="DapD_type2"/>
    <property type="match status" value="1"/>
</dbReference>
<dbReference type="InterPro" id="IPR038361">
    <property type="entry name" value="THDPS_M_sf"/>
</dbReference>
<dbReference type="Pfam" id="PF14789">
    <property type="entry name" value="THDPS_M"/>
    <property type="match status" value="1"/>
</dbReference>
<keyword evidence="4 7" id="KW-0220">Diaminopimelate biosynthesis</keyword>
<evidence type="ECO:0000256" key="3">
    <source>
        <dbReference type="ARBA" id="ARBA00022679"/>
    </source>
</evidence>
<dbReference type="Proteomes" id="UP000264006">
    <property type="component" value="Chromosome"/>
</dbReference>
<feature type="binding site" evidence="7">
    <location>
        <position position="256"/>
    </location>
    <ligand>
        <name>succinyl-CoA</name>
        <dbReference type="ChEBI" id="CHEBI:57292"/>
    </ligand>
</feature>
<evidence type="ECO:0000256" key="2">
    <source>
        <dbReference type="ARBA" id="ARBA00022605"/>
    </source>
</evidence>
<keyword evidence="1 7" id="KW-0963">Cytoplasm</keyword>
<evidence type="ECO:0000313" key="10">
    <source>
        <dbReference type="Proteomes" id="UP000264006"/>
    </source>
</evidence>
<dbReference type="InterPro" id="IPR001451">
    <property type="entry name" value="Hexapep"/>
</dbReference>
<keyword evidence="2 7" id="KW-0028">Amino-acid biosynthesis</keyword>
<comment type="function">
    <text evidence="7">Catalyzes the conversion of the cyclic tetrahydrodipicolinate (THDP) into the acyclic N-succinyl-L-2-amino-6-oxopimelate using succinyl-CoA.</text>
</comment>
<dbReference type="GO" id="GO:0000287">
    <property type="term" value="F:magnesium ion binding"/>
    <property type="evidence" value="ECO:0007669"/>
    <property type="project" value="UniProtKB-UniRule"/>
</dbReference>
<comment type="caution">
    <text evidence="7">Lacks conserved residue(s) required for the propagation of feature annotation.</text>
</comment>
<comment type="subunit">
    <text evidence="7">Homotrimer.</text>
</comment>
<feature type="binding site" evidence="7">
    <location>
        <position position="297"/>
    </location>
    <ligand>
        <name>succinyl-CoA</name>
        <dbReference type="ChEBI" id="CHEBI:57292"/>
    </ligand>
</feature>
<reference evidence="9 10" key="1">
    <citation type="submission" date="2018-09" db="EMBL/GenBank/DDBJ databases">
        <title>Complete genome sequence of Euzebya sp. DY32-46 isolated from seawater of Pacific Ocean.</title>
        <authorList>
            <person name="Xu L."/>
            <person name="Wu Y.-H."/>
            <person name="Xu X.-W."/>
        </authorList>
    </citation>
    <scope>NUCLEOTIDE SEQUENCE [LARGE SCALE GENOMIC DNA]</scope>
    <source>
        <strain evidence="9 10">DY32-46</strain>
    </source>
</reference>
<feature type="binding site" evidence="7">
    <location>
        <begin position="345"/>
        <end position="348"/>
    </location>
    <ligand>
        <name>succinyl-CoA</name>
        <dbReference type="ChEBI" id="CHEBI:57292"/>
    </ligand>
</feature>
<protein>
    <recommendedName>
        <fullName evidence="7">2,3,4,5-tetrahydropyridine-2,6-dicarboxylate N-succinyltransferase</fullName>
        <ecNumber evidence="7">2.3.1.117</ecNumber>
    </recommendedName>
    <alternativeName>
        <fullName evidence="7">Tetrahydrodipicolinate N-succinyltransferase</fullName>
        <shortName evidence="7">THDP succinyltransferase</shortName>
        <shortName evidence="7">THP succinyltransferase</shortName>
    </alternativeName>
    <alternativeName>
        <fullName evidence="7">Tetrahydropicolinate succinylase</fullName>
    </alternativeName>
</protein>
<dbReference type="GO" id="GO:0009089">
    <property type="term" value="P:lysine biosynthetic process via diaminopimelate"/>
    <property type="evidence" value="ECO:0007669"/>
    <property type="project" value="UniProtKB-UniRule"/>
</dbReference>
<organism evidence="9 10">
    <name type="scientific">Euzebya pacifica</name>
    <dbReference type="NCBI Taxonomy" id="1608957"/>
    <lineage>
        <taxon>Bacteria</taxon>
        <taxon>Bacillati</taxon>
        <taxon>Actinomycetota</taxon>
        <taxon>Nitriliruptoria</taxon>
        <taxon>Euzebyales</taxon>
    </lineage>
</organism>
<dbReference type="Gene3D" id="3.30.60.70">
    <property type="entry name" value="Trimeric LpxA-like enzymes"/>
    <property type="match status" value="1"/>
</dbReference>
<keyword evidence="7" id="KW-0460">Magnesium</keyword>
<dbReference type="InterPro" id="IPR032784">
    <property type="entry name" value="THDPS_M"/>
</dbReference>
<dbReference type="Gene3D" id="3.30.70.2010">
    <property type="match status" value="1"/>
</dbReference>
<evidence type="ECO:0000256" key="7">
    <source>
        <dbReference type="HAMAP-Rule" id="MF_02122"/>
    </source>
</evidence>
<comment type="similarity">
    <text evidence="7">Belongs to the type 2 tetrahydrodipicolinate N-succinyltransferase family.</text>
</comment>
<dbReference type="GO" id="GO:0005737">
    <property type="term" value="C:cytoplasm"/>
    <property type="evidence" value="ECO:0007669"/>
    <property type="project" value="UniProtKB-SubCell"/>
</dbReference>
<dbReference type="EC" id="2.3.1.117" evidence="7"/>
<dbReference type="AlphaFoldDB" id="A0A346XZM6"/>
<keyword evidence="10" id="KW-1185">Reference proteome</keyword>
<comment type="pathway">
    <text evidence="7">Amino-acid biosynthesis; L-lysine biosynthesis via DAP pathway; LL-2,6-diaminopimelate from (S)-tetrahydrodipicolinate (succinylase route): step 1/3.</text>
</comment>
<dbReference type="EMBL" id="CP031165">
    <property type="protein sequence ID" value="AXV07673.1"/>
    <property type="molecule type" value="Genomic_DNA"/>
</dbReference>
<gene>
    <name evidence="7" type="primary">dapD</name>
    <name evidence="9" type="ORF">DVS28_a2994</name>
</gene>
<name>A0A346XZM6_9ACTN</name>
<dbReference type="InterPro" id="IPR026586">
    <property type="entry name" value="Type2_DapD"/>
</dbReference>
<feature type="binding site" evidence="7">
    <location>
        <position position="320"/>
    </location>
    <ligand>
        <name>succinyl-CoA</name>
        <dbReference type="ChEBI" id="CHEBI:57292"/>
    </ligand>
</feature>
<dbReference type="InterPro" id="IPR011004">
    <property type="entry name" value="Trimer_LpxA-like_sf"/>
</dbReference>
<dbReference type="Pfam" id="PF14790">
    <property type="entry name" value="THDPS_N"/>
    <property type="match status" value="1"/>
</dbReference>
<dbReference type="UniPathway" id="UPA00034">
    <property type="reaction ID" value="UER00019"/>
</dbReference>
<feature type="binding site" evidence="7">
    <location>
        <begin position="312"/>
        <end position="313"/>
    </location>
    <ligand>
        <name>succinyl-CoA</name>
        <dbReference type="ChEBI" id="CHEBI:57292"/>
    </ligand>
</feature>
<feature type="binding site" evidence="7">
    <location>
        <position position="271"/>
    </location>
    <ligand>
        <name>succinyl-CoA</name>
        <dbReference type="ChEBI" id="CHEBI:57292"/>
    </ligand>
</feature>
<dbReference type="RefSeq" id="WP_114592130.1">
    <property type="nucleotide sequence ID" value="NZ_CP031165.1"/>
</dbReference>
<keyword evidence="7" id="KW-0479">Metal-binding</keyword>
<dbReference type="CDD" id="cd04649">
    <property type="entry name" value="LbH_THP_succinylT_putative"/>
    <property type="match status" value="1"/>
</dbReference>
<feature type="binding site" evidence="7">
    <location>
        <position position="238"/>
    </location>
    <ligand>
        <name>Mg(2+)</name>
        <dbReference type="ChEBI" id="CHEBI:18420"/>
        <label>2</label>
        <note>ligand shared between trimeric partners</note>
    </ligand>
</feature>
<comment type="subcellular location">
    <subcellularLocation>
        <location evidence="7">Cytoplasm</location>
    </subcellularLocation>
</comment>
<keyword evidence="5 7" id="KW-0457">Lysine biosynthesis</keyword>
<evidence type="ECO:0000313" key="9">
    <source>
        <dbReference type="EMBL" id="AXV07673.1"/>
    </source>
</evidence>
<proteinExistence type="inferred from homology"/>